<keyword evidence="7" id="KW-1185">Reference proteome</keyword>
<dbReference type="SUPFAM" id="SSF49899">
    <property type="entry name" value="Concanavalin A-like lectins/glucanases"/>
    <property type="match status" value="1"/>
</dbReference>
<dbReference type="InterPro" id="IPR000757">
    <property type="entry name" value="Beta-glucanase-like"/>
</dbReference>
<evidence type="ECO:0000256" key="2">
    <source>
        <dbReference type="ARBA" id="ARBA00022729"/>
    </source>
</evidence>
<feature type="chain" id="PRO_5022658211" description="CBM6 domain-containing protein" evidence="3">
    <location>
        <begin position="26"/>
        <end position="501"/>
    </location>
</feature>
<protein>
    <recommendedName>
        <fullName evidence="8">CBM6 domain-containing protein</fullName>
    </recommendedName>
</protein>
<dbReference type="InterPro" id="IPR006584">
    <property type="entry name" value="Cellulose-bd_IV"/>
</dbReference>
<accession>A0A4Y4AWJ4</accession>
<evidence type="ECO:0000256" key="3">
    <source>
        <dbReference type="SAM" id="SignalP"/>
    </source>
</evidence>
<dbReference type="PROSITE" id="PS51175">
    <property type="entry name" value="CBM6"/>
    <property type="match status" value="1"/>
</dbReference>
<feature type="domain" description="GH16" evidence="5">
    <location>
        <begin position="22"/>
        <end position="275"/>
    </location>
</feature>
<gene>
    <name evidence="6" type="ORF">FFL01_20450</name>
</gene>
<proteinExistence type="inferred from homology"/>
<dbReference type="InterPro" id="IPR005084">
    <property type="entry name" value="CBM6"/>
</dbReference>
<dbReference type="PROSITE" id="PS51762">
    <property type="entry name" value="GH16_2"/>
    <property type="match status" value="1"/>
</dbReference>
<dbReference type="OrthoDB" id="9809583at2"/>
<dbReference type="CDD" id="cd04079">
    <property type="entry name" value="CBM6_agarase-like"/>
    <property type="match status" value="1"/>
</dbReference>
<evidence type="ECO:0000259" key="4">
    <source>
        <dbReference type="PROSITE" id="PS51175"/>
    </source>
</evidence>
<dbReference type="Proteomes" id="UP000316775">
    <property type="component" value="Unassembled WGS sequence"/>
</dbReference>
<dbReference type="GO" id="GO:0030246">
    <property type="term" value="F:carbohydrate binding"/>
    <property type="evidence" value="ECO:0007669"/>
    <property type="project" value="InterPro"/>
</dbReference>
<name>A0A4Y4AWJ4_9FLAO</name>
<reference evidence="6 7" key="1">
    <citation type="submission" date="2019-06" db="EMBL/GenBank/DDBJ databases">
        <title>Whole genome shotgun sequence of Flavobacterium flevense NBRC 14960.</title>
        <authorList>
            <person name="Hosoyama A."/>
            <person name="Uohara A."/>
            <person name="Ohji S."/>
            <person name="Ichikawa N."/>
        </authorList>
    </citation>
    <scope>NUCLEOTIDE SEQUENCE [LARGE SCALE GENOMIC DNA]</scope>
    <source>
        <strain evidence="6 7">NBRC 14960</strain>
    </source>
</reference>
<dbReference type="InterPro" id="IPR026444">
    <property type="entry name" value="Secre_tail"/>
</dbReference>
<evidence type="ECO:0000259" key="5">
    <source>
        <dbReference type="PROSITE" id="PS51762"/>
    </source>
</evidence>
<organism evidence="6 7">
    <name type="scientific">Flavobacterium flevense</name>
    <dbReference type="NCBI Taxonomy" id="983"/>
    <lineage>
        <taxon>Bacteria</taxon>
        <taxon>Pseudomonadati</taxon>
        <taxon>Bacteroidota</taxon>
        <taxon>Flavobacteriia</taxon>
        <taxon>Flavobacteriales</taxon>
        <taxon>Flavobacteriaceae</taxon>
        <taxon>Flavobacterium</taxon>
    </lineage>
</organism>
<keyword evidence="2 3" id="KW-0732">Signal</keyword>
<dbReference type="AlphaFoldDB" id="A0A4Y4AWJ4"/>
<dbReference type="Gene3D" id="2.60.120.260">
    <property type="entry name" value="Galactose-binding domain-like"/>
    <property type="match status" value="1"/>
</dbReference>
<dbReference type="Pfam" id="PF03422">
    <property type="entry name" value="CBM_6"/>
    <property type="match status" value="1"/>
</dbReference>
<dbReference type="Gene3D" id="2.60.120.200">
    <property type="match status" value="1"/>
</dbReference>
<dbReference type="EMBL" id="BJNP01000020">
    <property type="protein sequence ID" value="GEC72506.1"/>
    <property type="molecule type" value="Genomic_DNA"/>
</dbReference>
<dbReference type="NCBIfam" id="TIGR04183">
    <property type="entry name" value="Por_Secre_tail"/>
    <property type="match status" value="1"/>
</dbReference>
<sequence>MTKPKTFKKLVCLFALVISGSYSFAQPSPPAGKVWQKVENLSDEFNTWDSTKWEKPLWDYGLPVKMVAENSGVWDSKLWIRATLGIGDQWFKTSRVQSRANIIFPMYTECSIKSSHLSAFSTFWLNNGDSINRDEIDICESNSKPSWPNQAERPYTLYSQYFVVKNNVTERAASNFDNRYLQNGNPAKGVTWNATYQTLGCYWKDAHNVQFYINGEPAGNVTTTKAFTLGQYIIWDLWTSPNEWTGGIASKTDLSNYSINTMYVDWIHTYSLVDSPAASLTIEAENFGSTGGGTYNDGFVPYGVARSGSIINYVNKGDWVQYSINVATAGTYNISYQIASPMTNAQIQFVLDGAIKTTTNVVNNGSWSNYVPLAGGSVYLSAGSHTVRVNASGSNDWQWNLDKITLNKGIGAKFAKAETKAELISEEKPLSVYPNPAQDELKIENAASYNKVNIYNLTGAKVLSEQLDGNTLNVRKLTNGMYILELIGNQTTQKIKVIIKR</sequence>
<dbReference type="RefSeq" id="WP_073246985.1">
    <property type="nucleotide sequence ID" value="NZ_BJNP01000020.1"/>
</dbReference>
<dbReference type="GO" id="GO:0004553">
    <property type="term" value="F:hydrolase activity, hydrolyzing O-glycosyl compounds"/>
    <property type="evidence" value="ECO:0007669"/>
    <property type="project" value="InterPro"/>
</dbReference>
<dbReference type="SMART" id="SM00606">
    <property type="entry name" value="CBD_IV"/>
    <property type="match status" value="1"/>
</dbReference>
<evidence type="ECO:0008006" key="8">
    <source>
        <dbReference type="Google" id="ProtNLM"/>
    </source>
</evidence>
<evidence type="ECO:0000256" key="1">
    <source>
        <dbReference type="ARBA" id="ARBA00006865"/>
    </source>
</evidence>
<comment type="similarity">
    <text evidence="1">Belongs to the glycosyl hydrolase 16 family.</text>
</comment>
<dbReference type="GO" id="GO:0005975">
    <property type="term" value="P:carbohydrate metabolic process"/>
    <property type="evidence" value="ECO:0007669"/>
    <property type="project" value="InterPro"/>
</dbReference>
<feature type="signal peptide" evidence="3">
    <location>
        <begin position="1"/>
        <end position="25"/>
    </location>
</feature>
<dbReference type="Pfam" id="PF18962">
    <property type="entry name" value="Por_Secre_tail"/>
    <property type="match status" value="1"/>
</dbReference>
<dbReference type="STRING" id="983.SAMN05443543_1139"/>
<evidence type="ECO:0000313" key="7">
    <source>
        <dbReference type="Proteomes" id="UP000316775"/>
    </source>
</evidence>
<comment type="caution">
    <text evidence="6">The sequence shown here is derived from an EMBL/GenBank/DDBJ whole genome shotgun (WGS) entry which is preliminary data.</text>
</comment>
<dbReference type="SUPFAM" id="SSF49785">
    <property type="entry name" value="Galactose-binding domain-like"/>
    <property type="match status" value="1"/>
</dbReference>
<dbReference type="InterPro" id="IPR013320">
    <property type="entry name" value="ConA-like_dom_sf"/>
</dbReference>
<evidence type="ECO:0000313" key="6">
    <source>
        <dbReference type="EMBL" id="GEC72506.1"/>
    </source>
</evidence>
<feature type="domain" description="CBM6" evidence="4">
    <location>
        <begin position="280"/>
        <end position="407"/>
    </location>
</feature>
<dbReference type="InterPro" id="IPR008979">
    <property type="entry name" value="Galactose-bd-like_sf"/>
</dbReference>